<reference evidence="1 2" key="1">
    <citation type="journal article" date="2022" name="Hortic Res">
        <title>A haplotype resolved chromosomal level avocado genome allows analysis of novel avocado genes.</title>
        <authorList>
            <person name="Nath O."/>
            <person name="Fletcher S.J."/>
            <person name="Hayward A."/>
            <person name="Shaw L.M."/>
            <person name="Masouleh A.K."/>
            <person name="Furtado A."/>
            <person name="Henry R.J."/>
            <person name="Mitter N."/>
        </authorList>
    </citation>
    <scope>NUCLEOTIDE SEQUENCE [LARGE SCALE GENOMIC DNA]</scope>
    <source>
        <strain evidence="2">cv. Hass</strain>
    </source>
</reference>
<evidence type="ECO:0000313" key="1">
    <source>
        <dbReference type="EMBL" id="KAJ8636381.1"/>
    </source>
</evidence>
<comment type="caution">
    <text evidence="1">The sequence shown here is derived from an EMBL/GenBank/DDBJ whole genome shotgun (WGS) entry which is preliminary data.</text>
</comment>
<name>A0ACC2LTK2_PERAE</name>
<sequence>MGHIQQDLDAKKEEADGLRLKVDELWVSNEEAREEMGSLRMECYLIKKEKMEMEGSFESMRENMDLLQRTLHQSTERYEDLERDMRDAVNEGNEMERARNEMGVEIARLQKEVDQLTAELCSNRDSLDRVIQEQDAVQNDLDLQKEERERTIESLMAEKASIERRLMESYQSVDDLKGKMEEMVRERNEIE</sequence>
<proteinExistence type="predicted"/>
<dbReference type="EMBL" id="CM056811">
    <property type="protein sequence ID" value="KAJ8636381.1"/>
    <property type="molecule type" value="Genomic_DNA"/>
</dbReference>
<protein>
    <submittedName>
        <fullName evidence="1">Uncharacterized protein</fullName>
    </submittedName>
</protein>
<evidence type="ECO:0000313" key="2">
    <source>
        <dbReference type="Proteomes" id="UP001234297"/>
    </source>
</evidence>
<gene>
    <name evidence="1" type="ORF">MRB53_010648</name>
</gene>
<accession>A0ACC2LTK2</accession>
<organism evidence="1 2">
    <name type="scientific">Persea americana</name>
    <name type="common">Avocado</name>
    <dbReference type="NCBI Taxonomy" id="3435"/>
    <lineage>
        <taxon>Eukaryota</taxon>
        <taxon>Viridiplantae</taxon>
        <taxon>Streptophyta</taxon>
        <taxon>Embryophyta</taxon>
        <taxon>Tracheophyta</taxon>
        <taxon>Spermatophyta</taxon>
        <taxon>Magnoliopsida</taxon>
        <taxon>Magnoliidae</taxon>
        <taxon>Laurales</taxon>
        <taxon>Lauraceae</taxon>
        <taxon>Persea</taxon>
    </lineage>
</organism>
<dbReference type="Proteomes" id="UP001234297">
    <property type="component" value="Chromosome 3"/>
</dbReference>
<keyword evidence="2" id="KW-1185">Reference proteome</keyword>